<evidence type="ECO:0000256" key="1">
    <source>
        <dbReference type="SAM" id="Coils"/>
    </source>
</evidence>
<dbReference type="InterPro" id="IPR007139">
    <property type="entry name" value="DUF349"/>
</dbReference>
<evidence type="ECO:0000313" key="3">
    <source>
        <dbReference type="Proteomes" id="UP000293036"/>
    </source>
</evidence>
<name>A0A4Q9V2T5_9ACTO</name>
<keyword evidence="1" id="KW-0175">Coiled coil</keyword>
<dbReference type="AlphaFoldDB" id="A0A4Q9V2T5"/>
<proteinExistence type="predicted"/>
<keyword evidence="3" id="KW-1185">Reference proteome</keyword>
<organism evidence="2 3">
    <name type="scientific">Arcanobacterium bovis</name>
    <dbReference type="NCBI Taxonomy" id="2529275"/>
    <lineage>
        <taxon>Bacteria</taxon>
        <taxon>Bacillati</taxon>
        <taxon>Actinomycetota</taxon>
        <taxon>Actinomycetes</taxon>
        <taxon>Actinomycetales</taxon>
        <taxon>Actinomycetaceae</taxon>
        <taxon>Arcanobacterium</taxon>
    </lineage>
</organism>
<protein>
    <submittedName>
        <fullName evidence="2">DUF349 domain-containing protein</fullName>
    </submittedName>
</protein>
<comment type="caution">
    <text evidence="2">The sequence shown here is derived from an EMBL/GenBank/DDBJ whole genome shotgun (WGS) entry which is preliminary data.</text>
</comment>
<gene>
    <name evidence="2" type="ORF">EZJ44_03040</name>
</gene>
<dbReference type="RefSeq" id="WP_131279985.1">
    <property type="nucleotide sequence ID" value="NZ_JBHSLR010000009.1"/>
</dbReference>
<reference evidence="2 3" key="1">
    <citation type="submission" date="2019-02" db="EMBL/GenBank/DDBJ databases">
        <title>Arcanobacterium bovis sp. nov., isolated from the milk of a cow with mastitis.</title>
        <authorList>
            <person name="Sammra O."/>
            <person name="Foster G."/>
            <person name="Hassan A."/>
            <person name="Alssahen M."/>
            <person name="Laemmler C."/>
            <person name="Borowiak M."/>
            <person name="Malorny B."/>
            <person name="Abdulmawjood A."/>
        </authorList>
    </citation>
    <scope>NUCLEOTIDE SEQUENCE [LARGE SCALE GENOMIC DNA]</scope>
    <source>
        <strain evidence="2 3">C605018/01/1</strain>
    </source>
</reference>
<feature type="coiled-coil region" evidence="1">
    <location>
        <begin position="364"/>
        <end position="428"/>
    </location>
</feature>
<sequence length="447" mass="50835">MTESTENARPKIPVPLPRAEAKVALPVPHIDDADAAAAAKWGRVDDEGNVWLRSAGSEPERIVGQYAAGGTETDALGLYVRRYLDIKAQVVLLESRVSKISPEEARKSLKSLNEQLVEPAVVGDVEELRNRVKVLETKIDERAAQVAVEREEAKAKALADRTTIVERVEAIAAQDPAKTHWRNSRDELNQLLDQWKNAQRHGARLDRATEDELWKRFSAARTQFDRHRRQHFSDLEAQHKETIRTKEALIAQAQALQTSTDWNETAAQYRNLMDQWKRAGRSTRKDDDRLWEQFRAAQQVFFDARNSHNAALDEEFGSNLEKKLALLEQAENILPVDDIASAKEQLRAIGEQWDAIGRVPRADVARTEGRLREIERIIRDAENEQWAKTDPDKEERTSGMAQQLQQLITELEAQLAQAQAEGDAKKVKEYEEALKARKEWLKAVLDD</sequence>
<dbReference type="Pfam" id="PF03993">
    <property type="entry name" value="DUF349"/>
    <property type="match status" value="3"/>
</dbReference>
<dbReference type="OrthoDB" id="5422202at2"/>
<dbReference type="Proteomes" id="UP000293036">
    <property type="component" value="Unassembled WGS sequence"/>
</dbReference>
<dbReference type="EMBL" id="SJDT01000002">
    <property type="protein sequence ID" value="TBW22887.1"/>
    <property type="molecule type" value="Genomic_DNA"/>
</dbReference>
<accession>A0A4Q9V2T5</accession>
<evidence type="ECO:0000313" key="2">
    <source>
        <dbReference type="EMBL" id="TBW22887.1"/>
    </source>
</evidence>